<name>A0A1Y5RV69_9RHOB</name>
<proteinExistence type="predicted"/>
<dbReference type="InterPro" id="IPR053172">
    <property type="entry name" value="Tn903_transposase"/>
</dbReference>
<evidence type="ECO:0000256" key="1">
    <source>
        <dbReference type="SAM" id="MobiDB-lite"/>
    </source>
</evidence>
<dbReference type="InterPro" id="IPR025668">
    <property type="entry name" value="Tnp_DDE_dom"/>
</dbReference>
<dbReference type="NCBIfam" id="NF033579">
    <property type="entry name" value="transpos_IS5_2"/>
    <property type="match status" value="1"/>
</dbReference>
<dbReference type="InterPro" id="IPR053520">
    <property type="entry name" value="Transposase_Tn903"/>
</dbReference>
<sequence length="210" mass="23116">MKVLFGMALRQTTVFVERLLRLIGLNWKVPDFSTLSRRQKTLAVDIPYRGSNGPLHLLIDSTDIKTEGEGEWNACKHGGPKRRAWRKIHLGIDENTLEVRAVEITGSHIGDAPVLPDLLNQIPEEEVIGSVTAVPMIHASATTPSLTTGRMLSFRLAKMPSRGRPSPRVRGPETRLYGRRNILAERSGETGADTTDEAVPKRNLSGSCCA</sequence>
<dbReference type="PANTHER" id="PTHR34631">
    <property type="match status" value="1"/>
</dbReference>
<reference evidence="3 4" key="1">
    <citation type="submission" date="2017-03" db="EMBL/GenBank/DDBJ databases">
        <authorList>
            <person name="Afonso C.L."/>
            <person name="Miller P.J."/>
            <person name="Scott M.A."/>
            <person name="Spackman E."/>
            <person name="Goraichik I."/>
            <person name="Dimitrov K.M."/>
            <person name="Suarez D.L."/>
            <person name="Swayne D.E."/>
        </authorList>
    </citation>
    <scope>NUCLEOTIDE SEQUENCE [LARGE SCALE GENOMIC DNA]</scope>
    <source>
        <strain evidence="3 4">CECT 7639</strain>
    </source>
</reference>
<feature type="domain" description="Transposase DDE" evidence="2">
    <location>
        <begin position="1"/>
        <end position="69"/>
    </location>
</feature>
<evidence type="ECO:0000313" key="3">
    <source>
        <dbReference type="EMBL" id="SLN26251.1"/>
    </source>
</evidence>
<dbReference type="Pfam" id="PF13737">
    <property type="entry name" value="DDE_Tnp_1_5"/>
    <property type="match status" value="1"/>
</dbReference>
<evidence type="ECO:0000313" key="4">
    <source>
        <dbReference type="Proteomes" id="UP000193077"/>
    </source>
</evidence>
<accession>A0A1Y5RV69</accession>
<dbReference type="EMBL" id="FWFO01000001">
    <property type="protein sequence ID" value="SLN26251.1"/>
    <property type="molecule type" value="Genomic_DNA"/>
</dbReference>
<gene>
    <name evidence="3" type="ORF">TRL7639_00947</name>
</gene>
<evidence type="ECO:0000259" key="2">
    <source>
        <dbReference type="Pfam" id="PF13737"/>
    </source>
</evidence>
<dbReference type="PANTHER" id="PTHR34631:SF3">
    <property type="entry name" value="ISSOD12 TRANSPOSASE TNPA_ISSOD12"/>
    <property type="match status" value="1"/>
</dbReference>
<dbReference type="Proteomes" id="UP000193077">
    <property type="component" value="Unassembled WGS sequence"/>
</dbReference>
<protein>
    <submittedName>
        <fullName evidence="3">Transposase DDE domain protein</fullName>
    </submittedName>
</protein>
<dbReference type="AlphaFoldDB" id="A0A1Y5RV69"/>
<feature type="region of interest" description="Disordered" evidence="1">
    <location>
        <begin position="182"/>
        <end position="210"/>
    </location>
</feature>
<organism evidence="3 4">
    <name type="scientific">Falsiruegeria litorea R37</name>
    <dbReference type="NCBI Taxonomy" id="1200284"/>
    <lineage>
        <taxon>Bacteria</taxon>
        <taxon>Pseudomonadati</taxon>
        <taxon>Pseudomonadota</taxon>
        <taxon>Alphaproteobacteria</taxon>
        <taxon>Rhodobacterales</taxon>
        <taxon>Roseobacteraceae</taxon>
        <taxon>Falsiruegeria</taxon>
    </lineage>
</organism>
<keyword evidence="4" id="KW-1185">Reference proteome</keyword>